<evidence type="ECO:0000313" key="3">
    <source>
        <dbReference type="Proteomes" id="UP000178599"/>
    </source>
</evidence>
<dbReference type="Pfam" id="PF12146">
    <property type="entry name" value="Hydrolase_4"/>
    <property type="match status" value="1"/>
</dbReference>
<comment type="caution">
    <text evidence="2">The sequence shown here is derived from an EMBL/GenBank/DDBJ whole genome shotgun (WGS) entry which is preliminary data.</text>
</comment>
<proteinExistence type="predicted"/>
<name>A0A1G2CL07_9BACT</name>
<dbReference type="PANTHER" id="PTHR42886">
    <property type="entry name" value="RE40534P-RELATED"/>
    <property type="match status" value="1"/>
</dbReference>
<organism evidence="2 3">
    <name type="scientific">Candidatus Liptonbacteria bacterium RIFOXYB1_FULL_36_10</name>
    <dbReference type="NCBI Taxonomy" id="1798654"/>
    <lineage>
        <taxon>Bacteria</taxon>
        <taxon>Candidatus Liptoniibacteriota</taxon>
    </lineage>
</organism>
<dbReference type="InterPro" id="IPR029058">
    <property type="entry name" value="AB_hydrolase_fold"/>
</dbReference>
<dbReference type="AlphaFoldDB" id="A0A1G2CL07"/>
<gene>
    <name evidence="2" type="ORF">A2390_00515</name>
</gene>
<dbReference type="Gene3D" id="3.40.50.1820">
    <property type="entry name" value="alpha/beta hydrolase"/>
    <property type="match status" value="1"/>
</dbReference>
<evidence type="ECO:0000313" key="2">
    <source>
        <dbReference type="EMBL" id="OGZ02083.1"/>
    </source>
</evidence>
<dbReference type="Proteomes" id="UP000178599">
    <property type="component" value="Unassembled WGS sequence"/>
</dbReference>
<evidence type="ECO:0000259" key="1">
    <source>
        <dbReference type="Pfam" id="PF12146"/>
    </source>
</evidence>
<dbReference type="EMBL" id="MHLE01000043">
    <property type="protein sequence ID" value="OGZ02083.1"/>
    <property type="molecule type" value="Genomic_DNA"/>
</dbReference>
<feature type="domain" description="Serine aminopeptidase S33" evidence="1">
    <location>
        <begin position="26"/>
        <end position="175"/>
    </location>
</feature>
<dbReference type="PANTHER" id="PTHR42886:SF29">
    <property type="entry name" value="PUMMELIG, ISOFORM A"/>
    <property type="match status" value="1"/>
</dbReference>
<dbReference type="InterPro" id="IPR022742">
    <property type="entry name" value="Hydrolase_4"/>
</dbReference>
<dbReference type="SUPFAM" id="SSF53474">
    <property type="entry name" value="alpha/beta-Hydrolases"/>
    <property type="match status" value="1"/>
</dbReference>
<sequence length="227" mass="25060">MFELKHITLSSSGDKKIAGIFSATENIKGWVLLLHMMPATKESWDDLSKLLNAEEITTLAIDLAGHGKSSGGPEDYLSFSDNEHQDSINDVKKALEFLRSEGAEFEKTAIIGASIGANLALKYTSECQNLKTLVLLSAGLNYHGIKTEPFIEKLKSGSSILFVSSRDDERKNSDNAEETQKLFDLVPADVEKEIIVYEHAGHGTDMLKTDEMPSLPESIVNFLKNHF</sequence>
<protein>
    <recommendedName>
        <fullName evidence="1">Serine aminopeptidase S33 domain-containing protein</fullName>
    </recommendedName>
</protein>
<accession>A0A1G2CL07</accession>
<reference evidence="2 3" key="1">
    <citation type="journal article" date="2016" name="Nat. Commun.">
        <title>Thousands of microbial genomes shed light on interconnected biogeochemical processes in an aquifer system.</title>
        <authorList>
            <person name="Anantharaman K."/>
            <person name="Brown C.T."/>
            <person name="Hug L.A."/>
            <person name="Sharon I."/>
            <person name="Castelle C.J."/>
            <person name="Probst A.J."/>
            <person name="Thomas B.C."/>
            <person name="Singh A."/>
            <person name="Wilkins M.J."/>
            <person name="Karaoz U."/>
            <person name="Brodie E.L."/>
            <person name="Williams K.H."/>
            <person name="Hubbard S.S."/>
            <person name="Banfield J.F."/>
        </authorList>
    </citation>
    <scope>NUCLEOTIDE SEQUENCE [LARGE SCALE GENOMIC DNA]</scope>
</reference>